<evidence type="ECO:0000313" key="3">
    <source>
        <dbReference type="EMBL" id="MBB4020304.1"/>
    </source>
</evidence>
<evidence type="ECO:0000256" key="1">
    <source>
        <dbReference type="ARBA" id="ARBA00004924"/>
    </source>
</evidence>
<accession>A0A840C3N5</accession>
<comment type="caution">
    <text evidence="3">The sequence shown here is derived from an EMBL/GenBank/DDBJ whole genome shotgun (WGS) entry which is preliminary data.</text>
</comment>
<evidence type="ECO:0000259" key="2">
    <source>
        <dbReference type="SMART" id="SM01006"/>
    </source>
</evidence>
<gene>
    <name evidence="3" type="ORF">GGR17_000095</name>
</gene>
<dbReference type="SUPFAM" id="SSF55729">
    <property type="entry name" value="Acyl-CoA N-acyltransferases (Nat)"/>
    <property type="match status" value="1"/>
</dbReference>
<feature type="domain" description="Acyltransferase MbtK/IucB-like conserved" evidence="2">
    <location>
        <begin position="151"/>
        <end position="198"/>
    </location>
</feature>
<dbReference type="PANTHER" id="PTHR31438:SF1">
    <property type="entry name" value="LYSINE N-ACYLTRANSFERASE C17G9.06C-RELATED"/>
    <property type="match status" value="1"/>
</dbReference>
<dbReference type="EC" id="2.3.1.102" evidence="3"/>
<dbReference type="AlphaFoldDB" id="A0A840C3N5"/>
<reference evidence="3" key="1">
    <citation type="submission" date="2020-08" db="EMBL/GenBank/DDBJ databases">
        <title>Genomic Encyclopedia of Type Strains, Phase IV (KMG-IV): sequencing the most valuable type-strain genomes for metagenomic binning, comparative biology and taxonomic classification.</title>
        <authorList>
            <person name="Goeker M."/>
        </authorList>
    </citation>
    <scope>NUCLEOTIDE SEQUENCE [LARGE SCALE GENOMIC DNA]</scope>
    <source>
        <strain evidence="3">DSM 105040</strain>
    </source>
</reference>
<dbReference type="RefSeq" id="WP_054538534.1">
    <property type="nucleotide sequence ID" value="NZ_JACIEQ010000001.1"/>
</dbReference>
<dbReference type="SMART" id="SM01006">
    <property type="entry name" value="AlcB"/>
    <property type="match status" value="1"/>
</dbReference>
<name>A0A840C3N5_9RHOB</name>
<dbReference type="InterPro" id="IPR019432">
    <property type="entry name" value="Acyltransferase_MbtK/IucB-like"/>
</dbReference>
<dbReference type="Pfam" id="PF13523">
    <property type="entry name" value="Acetyltransf_8"/>
    <property type="match status" value="1"/>
</dbReference>
<proteinExistence type="predicted"/>
<dbReference type="Gene3D" id="3.40.630.30">
    <property type="match status" value="1"/>
</dbReference>
<comment type="pathway">
    <text evidence="1">Siderophore biosynthesis.</text>
</comment>
<dbReference type="InterPro" id="IPR016181">
    <property type="entry name" value="Acyl_CoA_acyltransferase"/>
</dbReference>
<dbReference type="PANTHER" id="PTHR31438">
    <property type="entry name" value="LYSINE N-ACYLTRANSFERASE C17G9.06C-RELATED"/>
    <property type="match status" value="1"/>
</dbReference>
<protein>
    <submittedName>
        <fullName evidence="3">Acetyl CoA:N6-hydroxylysine acetyl transferase</fullName>
        <ecNumber evidence="3">2.3.1.102</ecNumber>
    </submittedName>
</protein>
<dbReference type="GO" id="GO:0016410">
    <property type="term" value="F:N-acyltransferase activity"/>
    <property type="evidence" value="ECO:0007669"/>
    <property type="project" value="TreeGrafter"/>
</dbReference>
<evidence type="ECO:0000313" key="4">
    <source>
        <dbReference type="Proteomes" id="UP000585681"/>
    </source>
</evidence>
<keyword evidence="4" id="KW-1185">Reference proteome</keyword>
<keyword evidence="3" id="KW-0012">Acyltransferase</keyword>
<dbReference type="GO" id="GO:0050133">
    <property type="term" value="F:N6-hydroxylysine O-acetyltransferase activity"/>
    <property type="evidence" value="ECO:0007669"/>
    <property type="project" value="UniProtKB-EC"/>
</dbReference>
<organism evidence="3 4">
    <name type="scientific">Actibacterium naphthalenivorans</name>
    <dbReference type="NCBI Taxonomy" id="1614693"/>
    <lineage>
        <taxon>Bacteria</taxon>
        <taxon>Pseudomonadati</taxon>
        <taxon>Pseudomonadota</taxon>
        <taxon>Alphaproteobacteria</taxon>
        <taxon>Rhodobacterales</taxon>
        <taxon>Roseobacteraceae</taxon>
        <taxon>Actibacterium</taxon>
    </lineage>
</organism>
<dbReference type="GO" id="GO:0019290">
    <property type="term" value="P:siderophore biosynthetic process"/>
    <property type="evidence" value="ECO:0007669"/>
    <property type="project" value="InterPro"/>
</dbReference>
<dbReference type="EMBL" id="JACIEQ010000001">
    <property type="protein sequence ID" value="MBB4020304.1"/>
    <property type="molecule type" value="Genomic_DNA"/>
</dbReference>
<sequence>MTLAAAMTRPEAETTIKDGQRLMGRAERHGDELRVAPAAPGPHWAETAARALEWAFAGDPGLDRIVLRVDGPAPDPRALPCLVIEDGALTAYRAGFYQDPGLWLAHAPTGRIQTGLIPGPDGRDHPRRAPAPRGVCYERFDPVAGVTVSFRAVDPERDLDRFHKWMNDGRVAHFWELAQPRDALAEYLHERAADPHTYPLIGCFDGDEAGYFETYWVREDRLGPYYDSGPWDRGWHALIGERRHLGRNKTGAWIRGLTHYLFLDCPMTENIMGEPRADNAKLLAYADTMAYEKLKEFDFPHKRSALMQCRRDRFFAEVRL</sequence>
<keyword evidence="3" id="KW-0808">Transferase</keyword>
<dbReference type="Proteomes" id="UP000585681">
    <property type="component" value="Unassembled WGS sequence"/>
</dbReference>